<keyword evidence="1" id="KW-0646">Protease inhibitor</keyword>
<keyword evidence="2" id="KW-0789">Thiol protease inhibitor</keyword>
<evidence type="ECO:0000256" key="1">
    <source>
        <dbReference type="ARBA" id="ARBA00022690"/>
    </source>
</evidence>
<evidence type="ECO:0000256" key="2">
    <source>
        <dbReference type="ARBA" id="ARBA00022704"/>
    </source>
</evidence>
<dbReference type="InterPro" id="IPR000010">
    <property type="entry name" value="Cystatin_dom"/>
</dbReference>
<feature type="chain" id="PRO_5043516440" description="Cystatin domain-containing protein" evidence="3">
    <location>
        <begin position="18"/>
        <end position="115"/>
    </location>
</feature>
<feature type="signal peptide" evidence="3">
    <location>
        <begin position="1"/>
        <end position="17"/>
    </location>
</feature>
<dbReference type="AlphaFoldDB" id="A0AAV0ZRE5"/>
<dbReference type="EMBL" id="OX451737">
    <property type="protein sequence ID" value="CAI8601001.1"/>
    <property type="molecule type" value="Genomic_DNA"/>
</dbReference>
<keyword evidence="6" id="KW-1185">Reference proteome</keyword>
<dbReference type="CDD" id="cd00042">
    <property type="entry name" value="CY"/>
    <property type="match status" value="1"/>
</dbReference>
<gene>
    <name evidence="5" type="ORF">VFH_II251280</name>
</gene>
<dbReference type="SUPFAM" id="SSF54403">
    <property type="entry name" value="Cystatin/monellin"/>
    <property type="match status" value="1"/>
</dbReference>
<evidence type="ECO:0000259" key="4">
    <source>
        <dbReference type="Pfam" id="PF16845"/>
    </source>
</evidence>
<dbReference type="Proteomes" id="UP001157006">
    <property type="component" value="Chromosome 2"/>
</dbReference>
<proteinExistence type="predicted"/>
<evidence type="ECO:0000313" key="6">
    <source>
        <dbReference type="Proteomes" id="UP001157006"/>
    </source>
</evidence>
<dbReference type="InterPro" id="IPR046350">
    <property type="entry name" value="Cystatin_sf"/>
</dbReference>
<keyword evidence="3" id="KW-0732">Signal</keyword>
<dbReference type="GO" id="GO:0004869">
    <property type="term" value="F:cysteine-type endopeptidase inhibitor activity"/>
    <property type="evidence" value="ECO:0007669"/>
    <property type="project" value="UniProtKB-KW"/>
</dbReference>
<sequence>MKFQSLILLLLISLASATMNQATPPDDWTPIKNISDPTVIAIARFAVSEYNDQNGAKLEFEKLIKGESQLLPRMETQTYRLTLSAKDGSSSNNYDAVVLDTMSKYSWKLISFKRV</sequence>
<protein>
    <recommendedName>
        <fullName evidence="4">Cystatin domain-containing protein</fullName>
    </recommendedName>
</protein>
<feature type="domain" description="Cystatin" evidence="4">
    <location>
        <begin position="31"/>
        <end position="115"/>
    </location>
</feature>
<evidence type="ECO:0000313" key="5">
    <source>
        <dbReference type="EMBL" id="CAI8601001.1"/>
    </source>
</evidence>
<reference evidence="5 6" key="1">
    <citation type="submission" date="2023-01" db="EMBL/GenBank/DDBJ databases">
        <authorList>
            <person name="Kreplak J."/>
        </authorList>
    </citation>
    <scope>NUCLEOTIDE SEQUENCE [LARGE SCALE GENOMIC DNA]</scope>
</reference>
<organism evidence="5 6">
    <name type="scientific">Vicia faba</name>
    <name type="common">Broad bean</name>
    <name type="synonym">Faba vulgaris</name>
    <dbReference type="NCBI Taxonomy" id="3906"/>
    <lineage>
        <taxon>Eukaryota</taxon>
        <taxon>Viridiplantae</taxon>
        <taxon>Streptophyta</taxon>
        <taxon>Embryophyta</taxon>
        <taxon>Tracheophyta</taxon>
        <taxon>Spermatophyta</taxon>
        <taxon>Magnoliopsida</taxon>
        <taxon>eudicotyledons</taxon>
        <taxon>Gunneridae</taxon>
        <taxon>Pentapetalae</taxon>
        <taxon>rosids</taxon>
        <taxon>fabids</taxon>
        <taxon>Fabales</taxon>
        <taxon>Fabaceae</taxon>
        <taxon>Papilionoideae</taxon>
        <taxon>50 kb inversion clade</taxon>
        <taxon>NPAAA clade</taxon>
        <taxon>Hologalegina</taxon>
        <taxon>IRL clade</taxon>
        <taxon>Fabeae</taxon>
        <taxon>Vicia</taxon>
    </lineage>
</organism>
<dbReference type="PANTHER" id="PTHR47364">
    <property type="entry name" value="CYSTEINE PROTEINASE INHIBITOR 5"/>
    <property type="match status" value="1"/>
</dbReference>
<name>A0AAV0ZRE5_VICFA</name>
<dbReference type="PANTHER" id="PTHR47364:SF2">
    <property type="entry name" value="CYSTEINE PROTEINASE INHIBITOR 5"/>
    <property type="match status" value="1"/>
</dbReference>
<dbReference type="Gene3D" id="3.10.450.10">
    <property type="match status" value="1"/>
</dbReference>
<evidence type="ECO:0000256" key="3">
    <source>
        <dbReference type="SAM" id="SignalP"/>
    </source>
</evidence>
<dbReference type="Pfam" id="PF16845">
    <property type="entry name" value="SQAPI"/>
    <property type="match status" value="1"/>
</dbReference>
<accession>A0AAV0ZRE5</accession>